<dbReference type="GO" id="GO:0016787">
    <property type="term" value="F:hydrolase activity"/>
    <property type="evidence" value="ECO:0007669"/>
    <property type="project" value="UniProtKB-KW"/>
</dbReference>
<evidence type="ECO:0000313" key="3">
    <source>
        <dbReference type="Proteomes" id="UP000301475"/>
    </source>
</evidence>
<sequence>MSKSMKVRLLIVFLVVAITLTPLAILYPRVTALTEIAYEDEKGSLNSESSDEYVGMGYGNAFDMFGEAEISSTTQQVTEPTTQSSTKQYQVAVKKNDRTPTEKGSEEQIKTTTTTREYETETLDYYHVKKNQDVKGTKLRTLSEPSESSKKRQLSAGYLIAIKNPDPNYKYDGVKIKMTDKDLDIAGRLVMGEAGSMGFYGCCLVAQAIRDTYVMGNFKSIDSVRTGYGYDGSIKYKPNSAARKAVKYILEEGHSAIQHRILYFYNPRLCESKWHESQDYLLTYKDVRFFDR</sequence>
<feature type="compositionally biased region" description="Polar residues" evidence="1">
    <location>
        <begin position="72"/>
        <end position="89"/>
    </location>
</feature>
<dbReference type="AlphaFoldDB" id="A0A4P8XYQ0"/>
<keyword evidence="3" id="KW-1185">Reference proteome</keyword>
<accession>A0A4P8XYQ0</accession>
<evidence type="ECO:0000256" key="1">
    <source>
        <dbReference type="SAM" id="MobiDB-lite"/>
    </source>
</evidence>
<reference evidence="2 3" key="1">
    <citation type="submission" date="2019-04" db="EMBL/GenBank/DDBJ databases">
        <authorList>
            <person name="Embree M."/>
            <person name="Gaffney J.R."/>
        </authorList>
    </citation>
    <scope>NUCLEOTIDE SEQUENCE [LARGE SCALE GENOMIC DNA]</scope>
    <source>
        <strain evidence="2 3">JE7A12</strain>
    </source>
</reference>
<dbReference type="Proteomes" id="UP000301475">
    <property type="component" value="Chromosome"/>
</dbReference>
<dbReference type="EMBL" id="CP039381">
    <property type="protein sequence ID" value="QCT07892.1"/>
    <property type="molecule type" value="Genomic_DNA"/>
</dbReference>
<protein>
    <submittedName>
        <fullName evidence="2">Cell wall hydrolase</fullName>
    </submittedName>
</protein>
<keyword evidence="2" id="KW-0378">Hydrolase</keyword>
<gene>
    <name evidence="2" type="ORF">E5Z56_11235</name>
</gene>
<name>A0A4P8XYQ0_9FIRM</name>
<proteinExistence type="predicted"/>
<dbReference type="RefSeq" id="WP_138157867.1">
    <property type="nucleotide sequence ID" value="NZ_CP039381.1"/>
</dbReference>
<evidence type="ECO:0000313" key="2">
    <source>
        <dbReference type="EMBL" id="QCT07892.1"/>
    </source>
</evidence>
<dbReference type="OrthoDB" id="9785345at2"/>
<organism evidence="2 3">
    <name type="scientific">Ruminococcus bovis</name>
    <dbReference type="NCBI Taxonomy" id="2564099"/>
    <lineage>
        <taxon>Bacteria</taxon>
        <taxon>Bacillati</taxon>
        <taxon>Bacillota</taxon>
        <taxon>Clostridia</taxon>
        <taxon>Eubacteriales</taxon>
        <taxon>Oscillospiraceae</taxon>
        <taxon>Ruminococcus</taxon>
    </lineage>
</organism>
<feature type="compositionally biased region" description="Basic and acidic residues" evidence="1">
    <location>
        <begin position="94"/>
        <end position="109"/>
    </location>
</feature>
<feature type="region of interest" description="Disordered" evidence="1">
    <location>
        <begin position="72"/>
        <end position="115"/>
    </location>
</feature>
<dbReference type="KEGG" id="ruj:E5Z56_11235"/>